<protein>
    <submittedName>
        <fullName evidence="2">Uncharacterized protein</fullName>
    </submittedName>
</protein>
<reference evidence="2 3" key="2">
    <citation type="journal article" date="2006" name="Environ. Microbiol.">
        <title>Sequence analysis of three plasmids harboured in Rhodococcus erythropolis strain PR4.</title>
        <authorList>
            <person name="Sekine M."/>
            <person name="Tanikawa S."/>
            <person name="Omata S."/>
            <person name="Saito M."/>
            <person name="Fujisawa T."/>
            <person name="Tsukatani N."/>
            <person name="Tajima T."/>
            <person name="Sekigawa T."/>
            <person name="Kosugi H."/>
            <person name="Matsuo Y."/>
            <person name="Nishiko R."/>
            <person name="Imamura K."/>
            <person name="Ito M."/>
            <person name="Narita H."/>
            <person name="Tago S."/>
            <person name="Fujita N."/>
            <person name="Harayama S."/>
        </authorList>
    </citation>
    <scope>NUCLEOTIDE SEQUENCE [LARGE SCALE GENOMIC DNA]</scope>
    <source>
        <strain evidence="3">PR4 / NBRC 100887</strain>
        <plasmid evidence="2 3">pREC1</plasmid>
    </source>
</reference>
<dbReference type="EMBL" id="AP008932">
    <property type="protein sequence ID" value="BAE46330.1"/>
    <property type="molecule type" value="Genomic_DNA"/>
</dbReference>
<dbReference type="HOGENOM" id="CLU_2024929_0_0_11"/>
<geneLocation type="plasmid" evidence="2 3">
    <name>pREC1</name>
</geneLocation>
<dbReference type="PATRIC" id="fig|234621.6.peg.99"/>
<evidence type="ECO:0000313" key="2">
    <source>
        <dbReference type="EMBL" id="BAE46330.1"/>
    </source>
</evidence>
<dbReference type="Proteomes" id="UP000002204">
    <property type="component" value="Plasmid pREC1"/>
</dbReference>
<sequence length="122" mass="13336">MIENYYDEFVAGMTALNEKYPVDPDAASPLPGGQHPIDAFNVVVMLADEEIWPLFIGLAGPEAPDYADELSELIRGFISARKQDQLFSGGDSRGLAQFIPSTWADSTAGAPQPEIPECYRRS</sequence>
<accession>Q3L8Y3</accession>
<keyword evidence="2" id="KW-0614">Plasmid</keyword>
<feature type="region of interest" description="Disordered" evidence="1">
    <location>
        <begin position="103"/>
        <end position="122"/>
    </location>
</feature>
<gene>
    <name evidence="2" type="ordered locus">RER_pREC1-00890</name>
</gene>
<organism evidence="2 3">
    <name type="scientific">Rhodococcus erythropolis (strain PR4 / NBRC 100887)</name>
    <dbReference type="NCBI Taxonomy" id="234621"/>
    <lineage>
        <taxon>Bacteria</taxon>
        <taxon>Bacillati</taxon>
        <taxon>Actinomycetota</taxon>
        <taxon>Actinomycetes</taxon>
        <taxon>Mycobacteriales</taxon>
        <taxon>Nocardiaceae</taxon>
        <taxon>Rhodococcus</taxon>
        <taxon>Rhodococcus erythropolis group</taxon>
    </lineage>
</organism>
<dbReference type="RefSeq" id="WP_011331234.1">
    <property type="nucleotide sequence ID" value="NC_007486.1"/>
</dbReference>
<proteinExistence type="predicted"/>
<dbReference type="AlphaFoldDB" id="Q3L8Y3"/>
<dbReference type="KEGG" id="rer:RER_pREC1-00890"/>
<evidence type="ECO:0000256" key="1">
    <source>
        <dbReference type="SAM" id="MobiDB-lite"/>
    </source>
</evidence>
<name>Q3L8Y3_RHOE4</name>
<reference evidence="3" key="1">
    <citation type="submission" date="2005-03" db="EMBL/GenBank/DDBJ databases">
        <title>Comparison of the complete genome sequences of Rhodococcus erythropolis PR4 and Rhodococcus opacus B4.</title>
        <authorList>
            <person name="Takarada H."/>
            <person name="Sekine M."/>
            <person name="Hosoyama A."/>
            <person name="Yamada R."/>
            <person name="Fujisawa T."/>
            <person name="Omata S."/>
            <person name="Shimizu A."/>
            <person name="Tsukatani N."/>
            <person name="Tanikawa S."/>
            <person name="Fujita N."/>
            <person name="Harayama S."/>
        </authorList>
    </citation>
    <scope>NUCLEOTIDE SEQUENCE [LARGE SCALE GENOMIC DNA]</scope>
    <source>
        <strain evidence="3">PR4 / NBRC 100887</strain>
        <plasmid evidence="3">pREC1</plasmid>
    </source>
</reference>
<evidence type="ECO:0000313" key="3">
    <source>
        <dbReference type="Proteomes" id="UP000002204"/>
    </source>
</evidence>